<proteinExistence type="predicted"/>
<feature type="domain" description="MIP18 family-like" evidence="1">
    <location>
        <begin position="24"/>
        <end position="92"/>
    </location>
</feature>
<dbReference type="RefSeq" id="WP_201773893.1">
    <property type="nucleotide sequence ID" value="NZ_JQKF01000076.1"/>
</dbReference>
<name>A0A0D8FS66_9ACTN</name>
<dbReference type="PANTHER" id="PTHR42831:SF1">
    <property type="entry name" value="FE-S PROTEIN MATURATION AUXILIARY FACTOR YITW"/>
    <property type="match status" value="1"/>
</dbReference>
<gene>
    <name evidence="2" type="ORF">FEAC_20970</name>
</gene>
<reference evidence="2 3" key="1">
    <citation type="submission" date="2015-01" db="EMBL/GenBank/DDBJ databases">
        <title>Draft genome of the acidophilic iron oxidizer Ferrimicrobium acidiphilum strain T23.</title>
        <authorList>
            <person name="Poehlein A."/>
            <person name="Eisen S."/>
            <person name="Schloemann M."/>
            <person name="Johnson B.D."/>
            <person name="Daniel R."/>
            <person name="Muehling M."/>
        </authorList>
    </citation>
    <scope>NUCLEOTIDE SEQUENCE [LARGE SCALE GENOMIC DNA]</scope>
    <source>
        <strain evidence="2 3">T23</strain>
    </source>
</reference>
<organism evidence="2 3">
    <name type="scientific">Ferrimicrobium acidiphilum DSM 19497</name>
    <dbReference type="NCBI Taxonomy" id="1121877"/>
    <lineage>
        <taxon>Bacteria</taxon>
        <taxon>Bacillati</taxon>
        <taxon>Actinomycetota</taxon>
        <taxon>Acidimicrobiia</taxon>
        <taxon>Acidimicrobiales</taxon>
        <taxon>Acidimicrobiaceae</taxon>
        <taxon>Ferrimicrobium</taxon>
    </lineage>
</organism>
<dbReference type="SUPFAM" id="SSF117916">
    <property type="entry name" value="Fe-S cluster assembly (FSCA) domain-like"/>
    <property type="match status" value="1"/>
</dbReference>
<comment type="caution">
    <text evidence="2">The sequence shown here is derived from an EMBL/GenBank/DDBJ whole genome shotgun (WGS) entry which is preliminary data.</text>
</comment>
<dbReference type="Proteomes" id="UP000032336">
    <property type="component" value="Unassembled WGS sequence"/>
</dbReference>
<dbReference type="EMBL" id="JXUW01000021">
    <property type="protein sequence ID" value="KJE76115.1"/>
    <property type="molecule type" value="Genomic_DNA"/>
</dbReference>
<evidence type="ECO:0000313" key="3">
    <source>
        <dbReference type="Proteomes" id="UP000032336"/>
    </source>
</evidence>
<protein>
    <recommendedName>
        <fullName evidence="1">MIP18 family-like domain-containing protein</fullName>
    </recommendedName>
</protein>
<evidence type="ECO:0000259" key="1">
    <source>
        <dbReference type="Pfam" id="PF01883"/>
    </source>
</evidence>
<dbReference type="eggNOG" id="COG2151">
    <property type="taxonomic scope" value="Bacteria"/>
</dbReference>
<accession>A0A0D8FS66</accession>
<sequence>MSAPITGGETFSLASESAVVNATWSALSTVYDPELCLDVVSLGLVYDVRGNDTEVHVELTLTTPGCPASESLPAMARAAISEALGNKVAVDVRVVWDPPWSPAMMTETAARSLGFRGR</sequence>
<dbReference type="InterPro" id="IPR052339">
    <property type="entry name" value="Fe-S_Maturation_MIP18"/>
</dbReference>
<evidence type="ECO:0000313" key="2">
    <source>
        <dbReference type="EMBL" id="KJE76115.1"/>
    </source>
</evidence>
<dbReference type="InterPro" id="IPR034904">
    <property type="entry name" value="FSCA_dom_sf"/>
</dbReference>
<dbReference type="AlphaFoldDB" id="A0A0D8FS66"/>
<dbReference type="PANTHER" id="PTHR42831">
    <property type="entry name" value="FE-S PROTEIN MATURATION AUXILIARY FACTOR YITW"/>
    <property type="match status" value="1"/>
</dbReference>
<dbReference type="Pfam" id="PF01883">
    <property type="entry name" value="FeS_assembly_P"/>
    <property type="match status" value="1"/>
</dbReference>
<dbReference type="InterPro" id="IPR002744">
    <property type="entry name" value="MIP18-like"/>
</dbReference>
<dbReference type="STRING" id="1121877.FEAC_20970"/>
<dbReference type="GeneID" id="78373175"/>
<dbReference type="Gene3D" id="3.30.300.130">
    <property type="entry name" value="Fe-S cluster assembly (FSCA)"/>
    <property type="match status" value="1"/>
</dbReference>
<keyword evidence="3" id="KW-1185">Reference proteome</keyword>